<proteinExistence type="predicted"/>
<organism evidence="1">
    <name type="scientific">uncultured marine group II/III euryarchaeote KM3_185_F09</name>
    <dbReference type="NCBI Taxonomy" id="1457950"/>
    <lineage>
        <taxon>Archaea</taxon>
        <taxon>Methanobacteriati</taxon>
        <taxon>Methanobacteriota</taxon>
        <taxon>environmental samples</taxon>
    </lineage>
</organism>
<sequence length="115" mass="12999">MCTGVGNLCSIYQSLRSWIEHRIEEVLSVSAPHNMDVTSWIGSDCSHAVVHLSTIDNLHSICDDHLSCFGRWCISAQKGAEHHQQDHQNTLVRLIHFHRLQGTSANKEKRLESPT</sequence>
<name>A0A075GNN9_9EURY</name>
<dbReference type="AlphaFoldDB" id="A0A075GNN9"/>
<dbReference type="EMBL" id="KF900745">
    <property type="protein sequence ID" value="AIF05616.1"/>
    <property type="molecule type" value="Genomic_DNA"/>
</dbReference>
<protein>
    <submittedName>
        <fullName evidence="1">Uncharacterized protein</fullName>
    </submittedName>
</protein>
<reference evidence="1" key="1">
    <citation type="journal article" date="2014" name="Genome Biol. Evol.">
        <title>Pangenome evidence for extensive interdomain horizontal transfer affecting lineage core and shell genes in uncultured planktonic thaumarchaeota and euryarchaeota.</title>
        <authorList>
            <person name="Deschamps P."/>
            <person name="Zivanovic Y."/>
            <person name="Moreira D."/>
            <person name="Rodriguez-Valera F."/>
            <person name="Lopez-Garcia P."/>
        </authorList>
    </citation>
    <scope>NUCLEOTIDE SEQUENCE</scope>
</reference>
<accession>A0A075GNN9</accession>
<evidence type="ECO:0000313" key="1">
    <source>
        <dbReference type="EMBL" id="AIF05616.1"/>
    </source>
</evidence>